<dbReference type="Proteomes" id="UP000694382">
    <property type="component" value="Chromosome 3"/>
</dbReference>
<reference evidence="1" key="1">
    <citation type="submission" date="2020-02" db="EMBL/GenBank/DDBJ databases">
        <authorList>
            <person name="Enbody D E."/>
            <person name="Pettersson E M."/>
        </authorList>
    </citation>
    <scope>NUCLEOTIDE SEQUENCE [LARGE SCALE GENOMIC DNA]</scope>
</reference>
<name>A0A8C3N4A0_GEOPR</name>
<accession>A0A8C3N4A0</accession>
<evidence type="ECO:0000313" key="2">
    <source>
        <dbReference type="Proteomes" id="UP000694382"/>
    </source>
</evidence>
<protein>
    <submittedName>
        <fullName evidence="1">Uncharacterized protein</fullName>
    </submittedName>
</protein>
<reference evidence="1" key="2">
    <citation type="submission" date="2025-08" db="UniProtKB">
        <authorList>
            <consortium name="Ensembl"/>
        </authorList>
    </citation>
    <scope>IDENTIFICATION</scope>
</reference>
<evidence type="ECO:0000313" key="1">
    <source>
        <dbReference type="Ensembl" id="ENSCPVP00000015553.1"/>
    </source>
</evidence>
<reference evidence="1" key="3">
    <citation type="submission" date="2025-09" db="UniProtKB">
        <authorList>
            <consortium name="Ensembl"/>
        </authorList>
    </citation>
    <scope>IDENTIFICATION</scope>
</reference>
<dbReference type="AlphaFoldDB" id="A0A8C3N4A0"/>
<proteinExistence type="predicted"/>
<keyword evidence="2" id="KW-1185">Reference proteome</keyword>
<sequence>MSFNSFTETHPDYILAVCHRYGCSREIVVSWWPLPFGREISCCHSSLSFCLKAERTNVPIMGITLFLPLVSLSFHIVHTFSFYTPQCPYICQPCLAVG</sequence>
<dbReference type="Ensembl" id="ENSCPVT00000016240.2">
    <property type="protein sequence ID" value="ENSCPVP00000015553.1"/>
    <property type="gene ID" value="ENSCPVG00000011390.2"/>
</dbReference>
<organism evidence="1 2">
    <name type="scientific">Geospiza parvula</name>
    <name type="common">Small tree-finch</name>
    <name type="synonym">Camarhynchus parvulus</name>
    <dbReference type="NCBI Taxonomy" id="87175"/>
    <lineage>
        <taxon>Eukaryota</taxon>
        <taxon>Metazoa</taxon>
        <taxon>Chordata</taxon>
        <taxon>Craniata</taxon>
        <taxon>Vertebrata</taxon>
        <taxon>Euteleostomi</taxon>
        <taxon>Archelosauria</taxon>
        <taxon>Archosauria</taxon>
        <taxon>Dinosauria</taxon>
        <taxon>Saurischia</taxon>
        <taxon>Theropoda</taxon>
        <taxon>Coelurosauria</taxon>
        <taxon>Aves</taxon>
        <taxon>Neognathae</taxon>
        <taxon>Neoaves</taxon>
        <taxon>Telluraves</taxon>
        <taxon>Australaves</taxon>
        <taxon>Passeriformes</taxon>
        <taxon>Thraupidae</taxon>
        <taxon>Camarhynchus</taxon>
    </lineage>
</organism>